<protein>
    <submittedName>
        <fullName evidence="1">Uncharacterized protein</fullName>
    </submittedName>
</protein>
<name>A0A6C0EGY9_9ZZZZ</name>
<accession>A0A6C0EGY9</accession>
<dbReference type="EMBL" id="MN738851">
    <property type="protein sequence ID" value="QHT28022.1"/>
    <property type="molecule type" value="Genomic_DNA"/>
</dbReference>
<sequence>MYILFIVMVIIRFTIYNTHNMYIFGQYFNSQCI</sequence>
<dbReference type="AlphaFoldDB" id="A0A6C0EGY9"/>
<proteinExistence type="predicted"/>
<evidence type="ECO:0000313" key="1">
    <source>
        <dbReference type="EMBL" id="QHT28022.1"/>
    </source>
</evidence>
<organism evidence="1">
    <name type="scientific">viral metagenome</name>
    <dbReference type="NCBI Taxonomy" id="1070528"/>
    <lineage>
        <taxon>unclassified sequences</taxon>
        <taxon>metagenomes</taxon>
        <taxon>organismal metagenomes</taxon>
    </lineage>
</organism>
<reference evidence="1" key="1">
    <citation type="journal article" date="2020" name="Nature">
        <title>Giant virus diversity and host interactions through global metagenomics.</title>
        <authorList>
            <person name="Schulz F."/>
            <person name="Roux S."/>
            <person name="Paez-Espino D."/>
            <person name="Jungbluth S."/>
            <person name="Walsh D.A."/>
            <person name="Denef V.J."/>
            <person name="McMahon K.D."/>
            <person name="Konstantinidis K.T."/>
            <person name="Eloe-Fadrosh E.A."/>
            <person name="Kyrpides N.C."/>
            <person name="Woyke T."/>
        </authorList>
    </citation>
    <scope>NUCLEOTIDE SEQUENCE</scope>
    <source>
        <strain evidence="1">GVMAG-M-3300001348-25</strain>
    </source>
</reference>